<dbReference type="RefSeq" id="WP_179813692.1">
    <property type="nucleotide sequence ID" value="NZ_JACBZD010000001.1"/>
</dbReference>
<dbReference type="Proteomes" id="UP000567795">
    <property type="component" value="Unassembled WGS sequence"/>
</dbReference>
<accession>A0A853A2W3</accession>
<dbReference type="Gene3D" id="3.30.429.10">
    <property type="entry name" value="Macrophage Migration Inhibitory Factor"/>
    <property type="match status" value="1"/>
</dbReference>
<gene>
    <name evidence="1" type="ORF">FHU37_001795</name>
</gene>
<dbReference type="EMBL" id="JACBZD010000001">
    <property type="protein sequence ID" value="NYI04852.1"/>
    <property type="molecule type" value="Genomic_DNA"/>
</dbReference>
<keyword evidence="1" id="KW-0670">Pyruvate</keyword>
<evidence type="ECO:0000313" key="2">
    <source>
        <dbReference type="Proteomes" id="UP000567795"/>
    </source>
</evidence>
<keyword evidence="2" id="KW-1185">Reference proteome</keyword>
<proteinExistence type="predicted"/>
<protein>
    <submittedName>
        <fullName evidence="1">Phenylpyruvate tautomerase PptA (4-oxalocrotonate tautomerase family)</fullName>
    </submittedName>
</protein>
<organism evidence="1 2">
    <name type="scientific">Allostreptomyces psammosilenae</name>
    <dbReference type="NCBI Taxonomy" id="1892865"/>
    <lineage>
        <taxon>Bacteria</taxon>
        <taxon>Bacillati</taxon>
        <taxon>Actinomycetota</taxon>
        <taxon>Actinomycetes</taxon>
        <taxon>Kitasatosporales</taxon>
        <taxon>Streptomycetaceae</taxon>
        <taxon>Allostreptomyces</taxon>
    </lineage>
</organism>
<dbReference type="AlphaFoldDB" id="A0A853A2W3"/>
<dbReference type="InterPro" id="IPR014347">
    <property type="entry name" value="Tautomerase/MIF_sf"/>
</dbReference>
<evidence type="ECO:0000313" key="1">
    <source>
        <dbReference type="EMBL" id="NYI04852.1"/>
    </source>
</evidence>
<sequence>MPMLDVYIPDGALEPEAEAALVNRITEILIRHEGFDPADPVTRAVSWVFVHRPAAVYVGGGLADAPRYKVVPSVPEGQLDERGRAGVVAEITEAILDAENGEWPRDPGRIWVFPTEIPEGHWGGRGRITPLAAILTRLTGHDAERAHALAAERIATSRAEHARVP</sequence>
<reference evidence="1 2" key="1">
    <citation type="submission" date="2020-07" db="EMBL/GenBank/DDBJ databases">
        <title>Sequencing the genomes of 1000 actinobacteria strains.</title>
        <authorList>
            <person name="Klenk H.-P."/>
        </authorList>
    </citation>
    <scope>NUCLEOTIDE SEQUENCE [LARGE SCALE GENOMIC DNA]</scope>
    <source>
        <strain evidence="1 2">DSM 42178</strain>
    </source>
</reference>
<comment type="caution">
    <text evidence="1">The sequence shown here is derived from an EMBL/GenBank/DDBJ whole genome shotgun (WGS) entry which is preliminary data.</text>
</comment>
<dbReference type="SUPFAM" id="SSF55331">
    <property type="entry name" value="Tautomerase/MIF"/>
    <property type="match status" value="1"/>
</dbReference>
<name>A0A853A2W3_9ACTN</name>